<keyword evidence="2" id="KW-1185">Reference proteome</keyword>
<proteinExistence type="predicted"/>
<organism evidence="1 2">
    <name type="scientific">Merluccius polli</name>
    <name type="common">Benguela hake</name>
    <name type="synonym">Merluccius cadenati</name>
    <dbReference type="NCBI Taxonomy" id="89951"/>
    <lineage>
        <taxon>Eukaryota</taxon>
        <taxon>Metazoa</taxon>
        <taxon>Chordata</taxon>
        <taxon>Craniata</taxon>
        <taxon>Vertebrata</taxon>
        <taxon>Euteleostomi</taxon>
        <taxon>Actinopterygii</taxon>
        <taxon>Neopterygii</taxon>
        <taxon>Teleostei</taxon>
        <taxon>Neoteleostei</taxon>
        <taxon>Acanthomorphata</taxon>
        <taxon>Zeiogadaria</taxon>
        <taxon>Gadariae</taxon>
        <taxon>Gadiformes</taxon>
        <taxon>Gadoidei</taxon>
        <taxon>Merlucciidae</taxon>
        <taxon>Merluccius</taxon>
    </lineage>
</organism>
<gene>
    <name evidence="1" type="primary">THAP12_2</name>
    <name evidence="1" type="ORF">N1851_028640</name>
</gene>
<evidence type="ECO:0000313" key="1">
    <source>
        <dbReference type="EMBL" id="KAK0135490.1"/>
    </source>
</evidence>
<dbReference type="InterPro" id="IPR052958">
    <property type="entry name" value="IFN-induced_PKR_regulator"/>
</dbReference>
<dbReference type="PANTHER" id="PTHR46289">
    <property type="entry name" value="52 KDA REPRESSOR OF THE INHIBITOR OF THE PROTEIN KINASE-LIKE PROTEIN-RELATED"/>
    <property type="match status" value="1"/>
</dbReference>
<dbReference type="SUPFAM" id="SSF53098">
    <property type="entry name" value="Ribonuclease H-like"/>
    <property type="match status" value="1"/>
</dbReference>
<name>A0AA47M8B7_MERPO</name>
<dbReference type="InterPro" id="IPR012337">
    <property type="entry name" value="RNaseH-like_sf"/>
</dbReference>
<comment type="caution">
    <text evidence="1">The sequence shown here is derived from an EMBL/GenBank/DDBJ whole genome shotgun (WGS) entry which is preliminary data.</text>
</comment>
<dbReference type="EMBL" id="JAOPHQ010005422">
    <property type="protein sequence ID" value="KAK0135490.1"/>
    <property type="molecule type" value="Genomic_DNA"/>
</dbReference>
<dbReference type="Proteomes" id="UP001174136">
    <property type="component" value="Unassembled WGS sequence"/>
</dbReference>
<evidence type="ECO:0000313" key="2">
    <source>
        <dbReference type="Proteomes" id="UP001174136"/>
    </source>
</evidence>
<protein>
    <submittedName>
        <fullName evidence="1">Repressor of the inhibitor of the protein kinase</fullName>
    </submittedName>
</protein>
<reference evidence="1" key="1">
    <citation type="journal article" date="2023" name="Front. Mar. Sci.">
        <title>A new Merluccius polli reference genome to investigate the effects of global change in West African waters.</title>
        <authorList>
            <person name="Mateo J.L."/>
            <person name="Blanco-Fernandez C."/>
            <person name="Garcia-Vazquez E."/>
            <person name="Machado-Schiaffino G."/>
        </authorList>
    </citation>
    <scope>NUCLEOTIDE SEQUENCE</scope>
    <source>
        <strain evidence="1">C29</strain>
        <tissue evidence="1">Fin</tissue>
    </source>
</reference>
<dbReference type="PANTHER" id="PTHR46289:SF14">
    <property type="entry name" value="DUF4371 DOMAIN-CONTAINING PROTEIN"/>
    <property type="match status" value="1"/>
</dbReference>
<dbReference type="AlphaFoldDB" id="A0AA47M8B7"/>
<sequence length="280" mass="32418">MRPLTKQLQATNLDIITVYEEARNATALANSVDVVPAKQRISVKQNYRPNVPTESLEDHYMVNVFYPFIDHITSELDARFSQRNEPAMLAAYLVPKALKKLTEERVVELVEWYREDLPDPDTVEREIECWRHKFHSEDESLPKSALETLQATQMAFFPNIKCMLKMFLTLPVTFACERSFSAMRRRKTWLRASMSTGLALMHVHWKLKIDKERVLRRHLLVVDYLGPDHLHDTEIVVPVDSASDLETPPSAMKYILLSALFSCLGKEDKNLIIKYINTNV</sequence>
<accession>A0AA47M8B7</accession>